<organism evidence="2 3">
    <name type="scientific">Thalassotalea agarivorans</name>
    <name type="common">Thalassomonas agarivorans</name>
    <dbReference type="NCBI Taxonomy" id="349064"/>
    <lineage>
        <taxon>Bacteria</taxon>
        <taxon>Pseudomonadati</taxon>
        <taxon>Pseudomonadota</taxon>
        <taxon>Gammaproteobacteria</taxon>
        <taxon>Alteromonadales</taxon>
        <taxon>Colwelliaceae</taxon>
        <taxon>Thalassotalea</taxon>
    </lineage>
</organism>
<evidence type="ECO:0000256" key="1">
    <source>
        <dbReference type="SAM" id="Phobius"/>
    </source>
</evidence>
<name>A0A1I0FZ58_THASX</name>
<protein>
    <submittedName>
        <fullName evidence="2">MSHA pilin protein MshD</fullName>
    </submittedName>
</protein>
<reference evidence="2 3" key="1">
    <citation type="submission" date="2016-10" db="EMBL/GenBank/DDBJ databases">
        <authorList>
            <person name="de Groot N.N."/>
        </authorList>
    </citation>
    <scope>NUCLEOTIDE SEQUENCE [LARGE SCALE GENOMIC DNA]</scope>
    <source>
        <strain evidence="2 3">DSM 19706</strain>
    </source>
</reference>
<dbReference type="Proteomes" id="UP000199308">
    <property type="component" value="Unassembled WGS sequence"/>
</dbReference>
<dbReference type="RefSeq" id="WP_093330467.1">
    <property type="nucleotide sequence ID" value="NZ_AP027363.1"/>
</dbReference>
<sequence>MVYKTLSKGFTLIEIIIGIVVLSIAFAIVGTLIGPTDRQSADHILQVKAAELAQSILHDVSNRAFDHNSDMAGGRLRCGEPTMLACTTEANFGPEAGETGRDLFNDVDDFHGFNQRVNATGDAIDDSYDSFVVLVNVTYAGTEMGLDNEDAKKILVSVTTSLGTEMLFTTYKTNY</sequence>
<dbReference type="AlphaFoldDB" id="A0A1I0FZ58"/>
<dbReference type="InterPro" id="IPR012902">
    <property type="entry name" value="N_methyl_site"/>
</dbReference>
<dbReference type="PROSITE" id="PS00409">
    <property type="entry name" value="PROKAR_NTER_METHYL"/>
    <property type="match status" value="1"/>
</dbReference>
<keyword evidence="1" id="KW-0812">Transmembrane</keyword>
<dbReference type="EMBL" id="FOHK01000010">
    <property type="protein sequence ID" value="SET63827.1"/>
    <property type="molecule type" value="Genomic_DNA"/>
</dbReference>
<keyword evidence="1" id="KW-1133">Transmembrane helix</keyword>
<keyword evidence="1" id="KW-0472">Membrane</keyword>
<evidence type="ECO:0000313" key="3">
    <source>
        <dbReference type="Proteomes" id="UP000199308"/>
    </source>
</evidence>
<dbReference type="STRING" id="349064.SAMN05660429_02295"/>
<dbReference type="Pfam" id="PF07963">
    <property type="entry name" value="N_methyl"/>
    <property type="match status" value="1"/>
</dbReference>
<evidence type="ECO:0000313" key="2">
    <source>
        <dbReference type="EMBL" id="SET63827.1"/>
    </source>
</evidence>
<keyword evidence="3" id="KW-1185">Reference proteome</keyword>
<gene>
    <name evidence="2" type="ORF">SAMN05660429_02295</name>
</gene>
<dbReference type="OrthoDB" id="5593857at2"/>
<accession>A0A1I0FZ58</accession>
<feature type="transmembrane region" description="Helical" evidence="1">
    <location>
        <begin position="12"/>
        <end position="33"/>
    </location>
</feature>
<dbReference type="NCBIfam" id="TIGR02532">
    <property type="entry name" value="IV_pilin_GFxxxE"/>
    <property type="match status" value="1"/>
</dbReference>
<proteinExistence type="predicted"/>